<keyword evidence="4" id="KW-1185">Reference proteome</keyword>
<dbReference type="PROSITE" id="PS50937">
    <property type="entry name" value="HTH_MERR_2"/>
    <property type="match status" value="1"/>
</dbReference>
<evidence type="ECO:0000256" key="1">
    <source>
        <dbReference type="ARBA" id="ARBA00023125"/>
    </source>
</evidence>
<proteinExistence type="predicted"/>
<dbReference type="EMBL" id="CDGG01000001">
    <property type="protein sequence ID" value="CEI82860.1"/>
    <property type="molecule type" value="Genomic_DNA"/>
</dbReference>
<dbReference type="InterPro" id="IPR047057">
    <property type="entry name" value="MerR_fam"/>
</dbReference>
<dbReference type="SUPFAM" id="SSF46955">
    <property type="entry name" value="Putative DNA-binding domain"/>
    <property type="match status" value="1"/>
</dbReference>
<dbReference type="STRING" id="545501.BN997_02747"/>
<dbReference type="CDD" id="cd01106">
    <property type="entry name" value="HTH_TipAL-Mta"/>
    <property type="match status" value="1"/>
</dbReference>
<evidence type="ECO:0000313" key="4">
    <source>
        <dbReference type="Proteomes" id="UP000040453"/>
    </source>
</evidence>
<dbReference type="Proteomes" id="UP000040453">
    <property type="component" value="Unassembled WGS sequence"/>
</dbReference>
<evidence type="ECO:0000259" key="2">
    <source>
        <dbReference type="PROSITE" id="PS50937"/>
    </source>
</evidence>
<reference evidence="3 4" key="1">
    <citation type="submission" date="2014-11" db="EMBL/GenBank/DDBJ databases">
        <authorList>
            <person name="Urmite Genomes Urmite Genomes"/>
        </authorList>
    </citation>
    <scope>NUCLEOTIDE SEQUENCE [LARGE SCALE GENOMIC DNA]</scope>
    <source>
        <strain evidence="3 4">Oc5</strain>
    </source>
</reference>
<name>A0A0A1MBZ4_9BACI</name>
<dbReference type="Pfam" id="PF13411">
    <property type="entry name" value="MerR_1"/>
    <property type="match status" value="1"/>
</dbReference>
<dbReference type="GO" id="GO:0003677">
    <property type="term" value="F:DNA binding"/>
    <property type="evidence" value="ECO:0007669"/>
    <property type="project" value="UniProtKB-KW"/>
</dbReference>
<dbReference type="Pfam" id="PF07739">
    <property type="entry name" value="TipAS"/>
    <property type="match status" value="1"/>
</dbReference>
<dbReference type="InterPro" id="IPR000551">
    <property type="entry name" value="MerR-type_HTH_dom"/>
</dbReference>
<organism evidence="3 4">
    <name type="scientific">Oceanobacillus oncorhynchi</name>
    <dbReference type="NCBI Taxonomy" id="545501"/>
    <lineage>
        <taxon>Bacteria</taxon>
        <taxon>Bacillati</taxon>
        <taxon>Bacillota</taxon>
        <taxon>Bacilli</taxon>
        <taxon>Bacillales</taxon>
        <taxon>Bacillaceae</taxon>
        <taxon>Oceanobacillus</taxon>
    </lineage>
</organism>
<sequence length="265" mass="31324">MKKPYYTVKDMITITGVTKRTLHYYDEIHLLKPYSYSDKGYRLYNQEDLKKLRTILLLKELDLPLKEIAAIIQLPKQEQRTILAGHYEAMQIKKQNLERTLANLNDFISGKDISNLDIFQEGSVLPLKEQYQMEAKYVYGDTDKYQEYEKNIKQIPEEERAAVFEAFDQNMQDVFMQFAKLSEESPASEKVQQIVLEWKSYLEQFMIGDTEILQCIAYTYKEDKSFKAYINQFGNDTLNEFIHQAILYHCEDEKLSHKNSKSIQD</sequence>
<dbReference type="InterPro" id="IPR036244">
    <property type="entry name" value="TipA-like_antibiotic-bd"/>
</dbReference>
<dbReference type="Gene3D" id="1.10.490.50">
    <property type="entry name" value="Antibiotic binding domain of TipA-like multidrug resistance regulators"/>
    <property type="match status" value="1"/>
</dbReference>
<dbReference type="SMART" id="SM00422">
    <property type="entry name" value="HTH_MERR"/>
    <property type="match status" value="1"/>
</dbReference>
<dbReference type="PANTHER" id="PTHR30204:SF96">
    <property type="entry name" value="CHROMOSOME-ANCHORING PROTEIN RACA"/>
    <property type="match status" value="1"/>
</dbReference>
<keyword evidence="1" id="KW-0238">DNA-binding</keyword>
<dbReference type="GO" id="GO:0003700">
    <property type="term" value="F:DNA-binding transcription factor activity"/>
    <property type="evidence" value="ECO:0007669"/>
    <property type="project" value="InterPro"/>
</dbReference>
<dbReference type="PANTHER" id="PTHR30204">
    <property type="entry name" value="REDOX-CYCLING DRUG-SENSING TRANSCRIPTIONAL ACTIVATOR SOXR"/>
    <property type="match status" value="1"/>
</dbReference>
<accession>A0A0A1MBZ4</accession>
<dbReference type="Gene3D" id="1.10.1660.10">
    <property type="match status" value="1"/>
</dbReference>
<dbReference type="InterPro" id="IPR012925">
    <property type="entry name" value="TipAS_dom"/>
</dbReference>
<protein>
    <submittedName>
        <fullName evidence="3">HTH-type transcriptional activator mta</fullName>
    </submittedName>
</protein>
<feature type="domain" description="HTH merR-type" evidence="2">
    <location>
        <begin position="5"/>
        <end position="74"/>
    </location>
</feature>
<evidence type="ECO:0000313" key="3">
    <source>
        <dbReference type="EMBL" id="CEI82860.1"/>
    </source>
</evidence>
<dbReference type="OrthoDB" id="9814833at2"/>
<dbReference type="InterPro" id="IPR009061">
    <property type="entry name" value="DNA-bd_dom_put_sf"/>
</dbReference>
<dbReference type="SUPFAM" id="SSF89082">
    <property type="entry name" value="Antibiotic binding domain of TipA-like multidrug resistance regulators"/>
    <property type="match status" value="1"/>
</dbReference>
<dbReference type="RefSeq" id="WP_042532907.1">
    <property type="nucleotide sequence ID" value="NZ_CAXOIH010000018.1"/>
</dbReference>
<dbReference type="AlphaFoldDB" id="A0A0A1MBZ4"/>
<gene>
    <name evidence="3" type="primary">mta_4</name>
    <name evidence="3" type="ORF">BN997_02747</name>
</gene>